<dbReference type="AlphaFoldDB" id="A0A7C4U997"/>
<protein>
    <recommendedName>
        <fullName evidence="2">Lipoprotein</fullName>
    </recommendedName>
</protein>
<comment type="caution">
    <text evidence="1">The sequence shown here is derived from an EMBL/GenBank/DDBJ whole genome shotgun (WGS) entry which is preliminary data.</text>
</comment>
<gene>
    <name evidence="1" type="ORF">ENV67_08175</name>
</gene>
<dbReference type="PROSITE" id="PS51257">
    <property type="entry name" value="PROKAR_LIPOPROTEIN"/>
    <property type="match status" value="1"/>
</dbReference>
<proteinExistence type="predicted"/>
<organism evidence="1">
    <name type="scientific">candidate division WOR-3 bacterium</name>
    <dbReference type="NCBI Taxonomy" id="2052148"/>
    <lineage>
        <taxon>Bacteria</taxon>
        <taxon>Bacteria division WOR-3</taxon>
    </lineage>
</organism>
<name>A0A7C4U997_UNCW3</name>
<sequence length="64" mass="7565">MKKVLIFITWVSVLGCNSYIFEDYFPLKEGNQWIYTDGESEFQSYVEKSDSLYHMVLGIEVIIF</sequence>
<reference evidence="1" key="1">
    <citation type="journal article" date="2020" name="mSystems">
        <title>Genome- and Community-Level Interaction Insights into Carbon Utilization and Element Cycling Functions of Hydrothermarchaeota in Hydrothermal Sediment.</title>
        <authorList>
            <person name="Zhou Z."/>
            <person name="Liu Y."/>
            <person name="Xu W."/>
            <person name="Pan J."/>
            <person name="Luo Z.H."/>
            <person name="Li M."/>
        </authorList>
    </citation>
    <scope>NUCLEOTIDE SEQUENCE [LARGE SCALE GENOMIC DNA]</scope>
    <source>
        <strain evidence="1">SpSt-780</strain>
    </source>
</reference>
<evidence type="ECO:0008006" key="2">
    <source>
        <dbReference type="Google" id="ProtNLM"/>
    </source>
</evidence>
<evidence type="ECO:0000313" key="1">
    <source>
        <dbReference type="EMBL" id="HGW92495.1"/>
    </source>
</evidence>
<dbReference type="EMBL" id="DTHG01000099">
    <property type="protein sequence ID" value="HGW92495.1"/>
    <property type="molecule type" value="Genomic_DNA"/>
</dbReference>
<accession>A0A7C4U997</accession>